<keyword evidence="4" id="KW-1185">Reference proteome</keyword>
<dbReference type="InterPro" id="IPR029787">
    <property type="entry name" value="Nucleotide_cyclase"/>
</dbReference>
<dbReference type="SMART" id="SM00044">
    <property type="entry name" value="CYCc"/>
    <property type="match status" value="1"/>
</dbReference>
<evidence type="ECO:0000259" key="2">
    <source>
        <dbReference type="PROSITE" id="PS50125"/>
    </source>
</evidence>
<dbReference type="InterPro" id="IPR001054">
    <property type="entry name" value="A/G_cyclase"/>
</dbReference>
<dbReference type="PANTHER" id="PTHR43081">
    <property type="entry name" value="ADENYLATE CYCLASE, TERMINAL-DIFFERENTIATION SPECIFIC-RELATED"/>
    <property type="match status" value="1"/>
</dbReference>
<dbReference type="AlphaFoldDB" id="A0A1P8K4R9"/>
<protein>
    <submittedName>
        <fullName evidence="3">Adenylate/guanylate cyclase domain-containing protein</fullName>
    </submittedName>
</protein>
<accession>A0A1P8K4R9</accession>
<dbReference type="CDD" id="cd07302">
    <property type="entry name" value="CHD"/>
    <property type="match status" value="1"/>
</dbReference>
<dbReference type="EMBL" id="CP019236">
    <property type="protein sequence ID" value="APW40986.1"/>
    <property type="molecule type" value="Genomic_DNA"/>
</dbReference>
<keyword evidence="1" id="KW-0812">Transmembrane</keyword>
<evidence type="ECO:0000313" key="4">
    <source>
        <dbReference type="Proteomes" id="UP000186609"/>
    </source>
</evidence>
<dbReference type="InterPro" id="IPR007890">
    <property type="entry name" value="CHASE2"/>
</dbReference>
<dbReference type="PANTHER" id="PTHR43081:SF1">
    <property type="entry name" value="ADENYLATE CYCLASE, TERMINAL-DIFFERENTIATION SPECIFIC"/>
    <property type="match status" value="1"/>
</dbReference>
<feature type="transmembrane region" description="Helical" evidence="1">
    <location>
        <begin position="386"/>
        <end position="406"/>
    </location>
</feature>
<dbReference type="GO" id="GO:0035556">
    <property type="term" value="P:intracellular signal transduction"/>
    <property type="evidence" value="ECO:0007669"/>
    <property type="project" value="InterPro"/>
</dbReference>
<dbReference type="SUPFAM" id="SSF55073">
    <property type="entry name" value="Nucleotide cyclase"/>
    <property type="match status" value="1"/>
</dbReference>
<dbReference type="PROSITE" id="PS50125">
    <property type="entry name" value="GUANYLATE_CYCLASE_2"/>
    <property type="match status" value="1"/>
</dbReference>
<dbReference type="Pfam" id="PF05226">
    <property type="entry name" value="CHASE2"/>
    <property type="match status" value="1"/>
</dbReference>
<keyword evidence="1" id="KW-1133">Transmembrane helix</keyword>
<dbReference type="Gene3D" id="3.30.70.1230">
    <property type="entry name" value="Nucleotide cyclase"/>
    <property type="match status" value="1"/>
</dbReference>
<dbReference type="SMART" id="SM01080">
    <property type="entry name" value="CHASE2"/>
    <property type="match status" value="1"/>
</dbReference>
<dbReference type="KEGG" id="rhy:RD110_26365"/>
<evidence type="ECO:0000313" key="3">
    <source>
        <dbReference type="EMBL" id="APW40986.1"/>
    </source>
</evidence>
<dbReference type="GO" id="GO:0004016">
    <property type="term" value="F:adenylate cyclase activity"/>
    <property type="evidence" value="ECO:0007669"/>
    <property type="project" value="UniProtKB-ARBA"/>
</dbReference>
<reference evidence="3 4" key="1">
    <citation type="submission" date="2017-01" db="EMBL/GenBank/DDBJ databases">
        <authorList>
            <person name="Mah S.A."/>
            <person name="Swanson W.J."/>
            <person name="Moy G.W."/>
            <person name="Vacquier V.D."/>
        </authorList>
    </citation>
    <scope>NUCLEOTIDE SEQUENCE [LARGE SCALE GENOMIC DNA]</scope>
    <source>
        <strain evidence="3 4">DCY110</strain>
    </source>
</reference>
<dbReference type="GO" id="GO:0006171">
    <property type="term" value="P:cAMP biosynthetic process"/>
    <property type="evidence" value="ECO:0007669"/>
    <property type="project" value="TreeGrafter"/>
</dbReference>
<feature type="transmembrane region" description="Helical" evidence="1">
    <location>
        <begin position="359"/>
        <end position="379"/>
    </location>
</feature>
<dbReference type="Pfam" id="PF00211">
    <property type="entry name" value="Guanylate_cyc"/>
    <property type="match status" value="1"/>
</dbReference>
<proteinExistence type="predicted"/>
<dbReference type="Proteomes" id="UP000186609">
    <property type="component" value="Chromosome"/>
</dbReference>
<dbReference type="OrthoDB" id="9802500at2"/>
<sequence>MVPVVCALLYAVGAVRMGVLQRLDDIIYDARLRATMHSSLDERIVIVDFDEKSQAEFGWPWSRKKLAELTNELFERQKVAIAGFDIVFLEPDESSGLARLQQLATTELRDEPSFVAKVGRLKSALDHDAVFARALQDRPVVLGYYFTSDRDGHTGGVLPAPVMQAAALPAGFAGFTRWNGFGANIPEIAAAAPVAGFFNAIADPDGVTRSVPLIADYRGRHYEALSLAMFRMLAGGPLVSAGFSADRGAFSGIDSIQLKKDGKSLHIPIDERGAALLPFRGAGGARGGAYRYISAADVLHRRLPPASLTGKIVLIGTTAPGLLDLRVTPVGETYPGVEMHANLLTGMLDNRIAVRPSYAAGYEVLVLCITGLALALLLPQLGALHAVLFSIGIGAAVVGLNFGLYLAHGLVLPLASVLLMTATAFALNMSYGYFVESRAKRKLASLFGSYVPPELVDEMLQEPQSYSMKAVNKELTVMFCDMRGFTQIAEQMGPGQLQSLLNGVFTRLTARIREQRGTIDKYMGDCIMAFWGAPVEMANHANLAVHTALALIDEVRLWGAERRTAGLPEIGIGIGINTGTMCVGDMGSEIRRSYTVIGDAVNLGARLEGLTSFYGVDLVVGETTRRQADEFIWQELDKVRVKGKGQAVTIFWPIASAAQFTARQAAELTQWNAFLKAYRRQDWDVCNEMLRNLQAFHATKYLYQMYADRVASMRMLPLDSAWDGATSFETK</sequence>
<gene>
    <name evidence="3" type="ORF">RD110_26365</name>
</gene>
<feature type="domain" description="Guanylate cyclase" evidence="2">
    <location>
        <begin position="476"/>
        <end position="608"/>
    </location>
</feature>
<dbReference type="STRING" id="1842727.RD110_26365"/>
<organism evidence="3 4">
    <name type="scientific">Rhodoferax koreensis</name>
    <dbReference type="NCBI Taxonomy" id="1842727"/>
    <lineage>
        <taxon>Bacteria</taxon>
        <taxon>Pseudomonadati</taxon>
        <taxon>Pseudomonadota</taxon>
        <taxon>Betaproteobacteria</taxon>
        <taxon>Burkholderiales</taxon>
        <taxon>Comamonadaceae</taxon>
        <taxon>Rhodoferax</taxon>
    </lineage>
</organism>
<evidence type="ECO:0000256" key="1">
    <source>
        <dbReference type="SAM" id="Phobius"/>
    </source>
</evidence>
<keyword evidence="1" id="KW-0472">Membrane</keyword>
<name>A0A1P8K4R9_9BURK</name>
<dbReference type="InterPro" id="IPR050697">
    <property type="entry name" value="Adenylyl/Guanylyl_Cyclase_3/4"/>
</dbReference>
<feature type="transmembrane region" description="Helical" evidence="1">
    <location>
        <begin position="412"/>
        <end position="434"/>
    </location>
</feature>